<feature type="compositionally biased region" description="Basic and acidic residues" evidence="1">
    <location>
        <begin position="51"/>
        <end position="60"/>
    </location>
</feature>
<reference evidence="2" key="1">
    <citation type="submission" date="2020-11" db="EMBL/GenBank/DDBJ databases">
        <authorList>
            <consortium name="DOE Joint Genome Institute"/>
            <person name="Ahrendt S."/>
            <person name="Riley R."/>
            <person name="Andreopoulos W."/>
            <person name="LaButti K."/>
            <person name="Pangilinan J."/>
            <person name="Ruiz-duenas F.J."/>
            <person name="Barrasa J.M."/>
            <person name="Sanchez-Garcia M."/>
            <person name="Camarero S."/>
            <person name="Miyauchi S."/>
            <person name="Serrano A."/>
            <person name="Linde D."/>
            <person name="Babiker R."/>
            <person name="Drula E."/>
            <person name="Ayuso-Fernandez I."/>
            <person name="Pacheco R."/>
            <person name="Padilla G."/>
            <person name="Ferreira P."/>
            <person name="Barriuso J."/>
            <person name="Kellner H."/>
            <person name="Castanera R."/>
            <person name="Alfaro M."/>
            <person name="Ramirez L."/>
            <person name="Pisabarro A.G."/>
            <person name="Kuo A."/>
            <person name="Tritt A."/>
            <person name="Lipzen A."/>
            <person name="He G."/>
            <person name="Yan M."/>
            <person name="Ng V."/>
            <person name="Cullen D."/>
            <person name="Martin F."/>
            <person name="Rosso M.-N."/>
            <person name="Henrissat B."/>
            <person name="Hibbett D."/>
            <person name="Martinez A.T."/>
            <person name="Grigoriev I.V."/>
        </authorList>
    </citation>
    <scope>NUCLEOTIDE SEQUENCE</scope>
    <source>
        <strain evidence="2">AH 44721</strain>
    </source>
</reference>
<dbReference type="EMBL" id="JADNYJ010000029">
    <property type="protein sequence ID" value="KAF8903675.1"/>
    <property type="molecule type" value="Genomic_DNA"/>
</dbReference>
<feature type="compositionally biased region" description="Basic residues" evidence="1">
    <location>
        <begin position="10"/>
        <end position="19"/>
    </location>
</feature>
<organism evidence="2 3">
    <name type="scientific">Gymnopilus junonius</name>
    <name type="common">Spectacular rustgill mushroom</name>
    <name type="synonym">Gymnopilus spectabilis subsp. junonius</name>
    <dbReference type="NCBI Taxonomy" id="109634"/>
    <lineage>
        <taxon>Eukaryota</taxon>
        <taxon>Fungi</taxon>
        <taxon>Dikarya</taxon>
        <taxon>Basidiomycota</taxon>
        <taxon>Agaricomycotina</taxon>
        <taxon>Agaricomycetes</taxon>
        <taxon>Agaricomycetidae</taxon>
        <taxon>Agaricales</taxon>
        <taxon>Agaricineae</taxon>
        <taxon>Hymenogastraceae</taxon>
        <taxon>Gymnopilus</taxon>
    </lineage>
</organism>
<evidence type="ECO:0000313" key="3">
    <source>
        <dbReference type="Proteomes" id="UP000724874"/>
    </source>
</evidence>
<protein>
    <submittedName>
        <fullName evidence="2">Uncharacterized protein</fullName>
    </submittedName>
</protein>
<dbReference type="Proteomes" id="UP000724874">
    <property type="component" value="Unassembled WGS sequence"/>
</dbReference>
<sequence length="348" mass="39362">MVGQIPGLRSPKKKKKKQIARSDCRKKGPSQAELMQAQLCERELQLAQKERELEERERQLKQRNYRPCTPTPPRIPRQLTPHHFQANNIRPLNKQARGTFEDDENDDTESEQEGGSEDEGRPEGEDKMVGDSSSEAESQMEDEDDSRHIIQKGTTARRVNDRRADDEMEVDDEVDELINEYSHESKKFDAKKAKVLENLKASKAQSKEGRRAEKEGRHSEKEVQHAEKEGQRAEREGQRAEKENRNKEMESQSAKKAKITHGAASAPSAKVTKGNRRGISMPWTQSLQPGPPNRVIRSSSKRVLDDATSLNWHLQIAVDGKGSRYSGEEAAPSQLLCSMSLVGLFALF</sequence>
<feature type="region of interest" description="Disordered" evidence="1">
    <location>
        <begin position="51"/>
        <end position="172"/>
    </location>
</feature>
<feature type="compositionally biased region" description="Basic and acidic residues" evidence="1">
    <location>
        <begin position="205"/>
        <end position="250"/>
    </location>
</feature>
<feature type="region of interest" description="Disordered" evidence="1">
    <location>
        <begin position="1"/>
        <end position="31"/>
    </location>
</feature>
<keyword evidence="3" id="KW-1185">Reference proteome</keyword>
<feature type="compositionally biased region" description="Basic and acidic residues" evidence="1">
    <location>
        <begin position="118"/>
        <end position="129"/>
    </location>
</feature>
<comment type="caution">
    <text evidence="2">The sequence shown here is derived from an EMBL/GenBank/DDBJ whole genome shotgun (WGS) entry which is preliminary data.</text>
</comment>
<gene>
    <name evidence="2" type="ORF">CPB84DRAFT_1823794</name>
</gene>
<feature type="compositionally biased region" description="Acidic residues" evidence="1">
    <location>
        <begin position="101"/>
        <end position="117"/>
    </location>
</feature>
<feature type="region of interest" description="Disordered" evidence="1">
    <location>
        <begin position="197"/>
        <end position="293"/>
    </location>
</feature>
<evidence type="ECO:0000313" key="2">
    <source>
        <dbReference type="EMBL" id="KAF8903675.1"/>
    </source>
</evidence>
<name>A0A9P5NRB8_GYMJU</name>
<dbReference type="AlphaFoldDB" id="A0A9P5NRB8"/>
<proteinExistence type="predicted"/>
<accession>A0A9P5NRB8</accession>
<evidence type="ECO:0000256" key="1">
    <source>
        <dbReference type="SAM" id="MobiDB-lite"/>
    </source>
</evidence>